<dbReference type="Gene3D" id="3.60.21.10">
    <property type="match status" value="1"/>
</dbReference>
<proteinExistence type="predicted"/>
<dbReference type="SUPFAM" id="SSF55816">
    <property type="entry name" value="5'-nucleotidase (syn. UDP-sugar hydrolase), C-terminal domain"/>
    <property type="match status" value="1"/>
</dbReference>
<dbReference type="EMBL" id="PKTG01000125">
    <property type="protein sequence ID" value="PLX15940.1"/>
    <property type="molecule type" value="Genomic_DNA"/>
</dbReference>
<organism evidence="1 2">
    <name type="scientific">Muiribacterium halophilum</name>
    <dbReference type="NCBI Taxonomy" id="2053465"/>
    <lineage>
        <taxon>Bacteria</taxon>
        <taxon>Candidatus Muiribacteriota</taxon>
        <taxon>Candidatus Muiribacteriia</taxon>
        <taxon>Candidatus Muiribacteriales</taxon>
        <taxon>Candidatus Muiribacteriaceae</taxon>
        <taxon>Candidatus Muiribacterium</taxon>
    </lineage>
</organism>
<dbReference type="PANTHER" id="PTHR11575:SF24">
    <property type="entry name" value="5'-NUCLEOTIDASE"/>
    <property type="match status" value="1"/>
</dbReference>
<evidence type="ECO:0000313" key="2">
    <source>
        <dbReference type="Proteomes" id="UP000234857"/>
    </source>
</evidence>
<accession>A0A2N5ZBA7</accession>
<dbReference type="PANTHER" id="PTHR11575">
    <property type="entry name" value="5'-NUCLEOTIDASE-RELATED"/>
    <property type="match status" value="1"/>
</dbReference>
<dbReference type="SUPFAM" id="SSF56300">
    <property type="entry name" value="Metallo-dependent phosphatases"/>
    <property type="match status" value="1"/>
</dbReference>
<dbReference type="AlphaFoldDB" id="A0A2N5ZBA7"/>
<comment type="caution">
    <text evidence="1">The sequence shown here is derived from an EMBL/GenBank/DDBJ whole genome shotgun (WGS) entry which is preliminary data.</text>
</comment>
<dbReference type="InterPro" id="IPR006179">
    <property type="entry name" value="5_nucleotidase/apyrase"/>
</dbReference>
<protein>
    <recommendedName>
        <fullName evidence="3">5'-Nucleotidase C-terminal domain-containing protein</fullName>
    </recommendedName>
</protein>
<evidence type="ECO:0000313" key="1">
    <source>
        <dbReference type="EMBL" id="PLX15940.1"/>
    </source>
</evidence>
<name>A0A2N5ZBA7_MUIH1</name>
<evidence type="ECO:0008006" key="3">
    <source>
        <dbReference type="Google" id="ProtNLM"/>
    </source>
</evidence>
<gene>
    <name evidence="1" type="ORF">C0601_11820</name>
</gene>
<dbReference type="GO" id="GO:0016787">
    <property type="term" value="F:hydrolase activity"/>
    <property type="evidence" value="ECO:0007669"/>
    <property type="project" value="InterPro"/>
</dbReference>
<dbReference type="Proteomes" id="UP000234857">
    <property type="component" value="Unassembled WGS sequence"/>
</dbReference>
<dbReference type="InterPro" id="IPR036907">
    <property type="entry name" value="5'-Nucleotdase_C_sf"/>
</dbReference>
<reference evidence="1 2" key="1">
    <citation type="submission" date="2017-11" db="EMBL/GenBank/DDBJ databases">
        <title>Genome-resolved metagenomics identifies genetic mobility, metabolic interactions, and unexpected diversity in perchlorate-reducing communities.</title>
        <authorList>
            <person name="Barnum T.P."/>
            <person name="Figueroa I.A."/>
            <person name="Carlstrom C.I."/>
            <person name="Lucas L.N."/>
            <person name="Engelbrektson A.L."/>
            <person name="Coates J.D."/>
        </authorList>
    </citation>
    <scope>NUCLEOTIDE SEQUENCE [LARGE SCALE GENOMIC DNA]</scope>
    <source>
        <strain evidence="1">BM706</strain>
    </source>
</reference>
<dbReference type="GO" id="GO:0009166">
    <property type="term" value="P:nucleotide catabolic process"/>
    <property type="evidence" value="ECO:0007669"/>
    <property type="project" value="InterPro"/>
</dbReference>
<sequence length="646" mass="74654">MNKRFLIYFFITFFISFIANAYNNIYITGETNSRIISRNGGLASFLELPIDKSKDLVVDTGNILFPNRFTFHDNGEQVFKLYKDAGFALTVMSNHDFDFGVDNMKGFTRYIDFISANYSNLDPYKIVDVSGIKVAFIGMTKEDLDTITKCDLSKEFCSSNSIERLKDTIKELSDKCQSIILLSNETPERTIQIVSKLNGIDHVFVVSKNKYSSILYKKMVLKNDCVINLIPEGFTHVYKGKKTSDNKIDFKLLPIKKASITTVKKLEALFPKEKVITINNKQTLVNKCFDYLSEKTNADVIIFNQGIINPEAESLKEFIKYDGNLHLIMVNGKELKKAASQEFFYFYGIKDGKIYGRKIIDDHNYRVLINDYSFNGGDGFEIKNTLIRKNIIKSYKSELIDKYDDVLISKRLDKKYILNKNQFFLSYSQFDLTGNSSAYNGVSELTGAEKEDYRFEYKVNFKRESKNALFNNDTEFYYEKTDGVNNERSILIQSKYDIKKKNLVFFQKINTSLLENASGDKTTNYRLSIGKMLKKELYAGLSYQQVFPENGADANYGLTLTWDSPVKLNMGVLWKRYIDLFYSKTGDEYYEGQLKTSFSIPFYKKINLEMSYERFLVYDDSIGDDAGNSKYFLGVNYSFKTEDFIR</sequence>
<dbReference type="InterPro" id="IPR029052">
    <property type="entry name" value="Metallo-depent_PP-like"/>
</dbReference>